<dbReference type="PATRIC" id="fig|55802.8.peg.947"/>
<sequence length="174" mass="18900">MKIWKFNIGKKIVAALATLIVGLGIGAFALAASNTADNETQTDIHSPNYVGSITVPKTTDDINEDQEAKLLQSFAKITPEQAKQVALAKVNGNVIKVELDNENGYLVYSVEIKTGDGTIKDVKVDAGNGKIPHIDSGIEEETDKELEENNKNKLSNDSNDTDNIQEELEQEEEG</sequence>
<evidence type="ECO:0000259" key="2">
    <source>
        <dbReference type="Pfam" id="PF03413"/>
    </source>
</evidence>
<evidence type="ECO:0000313" key="3">
    <source>
        <dbReference type="EMBL" id="ALM74898.1"/>
    </source>
</evidence>
<dbReference type="STRING" id="55802.TBCH5v1_0952"/>
<dbReference type="InterPro" id="IPR025711">
    <property type="entry name" value="PepSY"/>
</dbReference>
<dbReference type="Gene3D" id="3.10.450.40">
    <property type="match status" value="1"/>
</dbReference>
<reference evidence="3 4" key="1">
    <citation type="journal article" date="2016" name="Genome Announc.">
        <title>Complete genome sequence of the hyperthermophilic and piezophilic archaeon Thermococcus barophilus Ch5, capable of growth at the expense of hydrogenogenesis from carbon monoxide and formate.</title>
        <authorList>
            <person name="Oger P."/>
            <person name="Sokolova T.G."/>
            <person name="Kozhevnikova D.A."/>
            <person name="Taranov E.A."/>
            <person name="Vannier P."/>
            <person name="Lee H.S."/>
            <person name="Kwon K.K."/>
            <person name="Kang S.G."/>
            <person name="Lee J.H."/>
            <person name="Bonch-Osmolovskaya E.A."/>
            <person name="Lebedinsky A.V."/>
        </authorList>
    </citation>
    <scope>NUCLEOTIDE SEQUENCE [LARGE SCALE GENOMIC DNA]</scope>
    <source>
        <strain evidence="4">Ch5</strain>
    </source>
</reference>
<feature type="domain" description="PepSY" evidence="2">
    <location>
        <begin position="76"/>
        <end position="131"/>
    </location>
</feature>
<proteinExistence type="predicted"/>
<accession>A0A0S1XAV1</accession>
<organism evidence="3 4">
    <name type="scientific">Thermococcus barophilus</name>
    <dbReference type="NCBI Taxonomy" id="55802"/>
    <lineage>
        <taxon>Archaea</taxon>
        <taxon>Methanobacteriati</taxon>
        <taxon>Methanobacteriota</taxon>
        <taxon>Thermococci</taxon>
        <taxon>Thermococcales</taxon>
        <taxon>Thermococcaceae</taxon>
        <taxon>Thermococcus</taxon>
    </lineage>
</organism>
<feature type="compositionally biased region" description="Acidic residues" evidence="1">
    <location>
        <begin position="159"/>
        <end position="174"/>
    </location>
</feature>
<dbReference type="RefSeq" id="WP_082585175.1">
    <property type="nucleotide sequence ID" value="NZ_CP013050.1"/>
</dbReference>
<feature type="region of interest" description="Disordered" evidence="1">
    <location>
        <begin position="126"/>
        <end position="174"/>
    </location>
</feature>
<dbReference type="Proteomes" id="UP000066042">
    <property type="component" value="Chromosome"/>
</dbReference>
<name>A0A0S1XAV1_THEBA</name>
<dbReference type="AlphaFoldDB" id="A0A0S1XAV1"/>
<evidence type="ECO:0000313" key="4">
    <source>
        <dbReference type="Proteomes" id="UP000066042"/>
    </source>
</evidence>
<dbReference type="EMBL" id="CP013050">
    <property type="protein sequence ID" value="ALM74898.1"/>
    <property type="molecule type" value="Genomic_DNA"/>
</dbReference>
<dbReference type="Pfam" id="PF03413">
    <property type="entry name" value="PepSY"/>
    <property type="match status" value="1"/>
</dbReference>
<gene>
    <name evidence="3" type="ORF">TBCH5v1_0952</name>
</gene>
<dbReference type="GeneID" id="26136226"/>
<evidence type="ECO:0000256" key="1">
    <source>
        <dbReference type="SAM" id="MobiDB-lite"/>
    </source>
</evidence>
<feature type="compositionally biased region" description="Acidic residues" evidence="1">
    <location>
        <begin position="137"/>
        <end position="146"/>
    </location>
</feature>
<protein>
    <recommendedName>
        <fullName evidence="2">PepSY domain-containing protein</fullName>
    </recommendedName>
</protein>